<sequence>MVKPAARREVVRHYQDVFAISERRACDAMGFGRTSHRYRSRRDPAVELRLRLKDLAESRVRYGYRRLHVLLRREGWPVNHKRIYRLYSEEGLSIRTRSLRRRRVPLPIGARRARYDERCLGDGLCVGQAL</sequence>
<evidence type="ECO:0000313" key="3">
    <source>
        <dbReference type="Proteomes" id="UP000032668"/>
    </source>
</evidence>
<comment type="caution">
    <text evidence="2">The sequence shown here is derived from an EMBL/GenBank/DDBJ whole genome shotgun (WGS) entry which is preliminary data.</text>
</comment>
<feature type="domain" description="HTH-like" evidence="1">
    <location>
        <begin position="56"/>
        <end position="97"/>
    </location>
</feature>
<dbReference type="Pfam" id="PF13276">
    <property type="entry name" value="HTH_21"/>
    <property type="match status" value="1"/>
</dbReference>
<dbReference type="AlphaFoldDB" id="A0A0D6PI96"/>
<dbReference type="PANTHER" id="PTHR47515">
    <property type="entry name" value="LOW CALCIUM RESPONSE LOCUS PROTEIN T"/>
    <property type="match status" value="1"/>
</dbReference>
<protein>
    <submittedName>
        <fullName evidence="2">Integrase</fullName>
    </submittedName>
</protein>
<dbReference type="EMBL" id="BANC01000050">
    <property type="protein sequence ID" value="GAN80549.1"/>
    <property type="molecule type" value="Genomic_DNA"/>
</dbReference>
<dbReference type="Proteomes" id="UP000032668">
    <property type="component" value="Unassembled WGS sequence"/>
</dbReference>
<accession>A0A0D6PI96</accession>
<gene>
    <name evidence="2" type="ORF">Aam_051_013</name>
</gene>
<reference evidence="2 3" key="1">
    <citation type="submission" date="2012-11" db="EMBL/GenBank/DDBJ databases">
        <title>Whole genome sequence of Acidocella aminolytica 101 = DSM 11237.</title>
        <authorList>
            <person name="Azuma Y."/>
            <person name="Higashiura N."/>
            <person name="Hirakawa H."/>
            <person name="Matsushita K."/>
        </authorList>
    </citation>
    <scope>NUCLEOTIDE SEQUENCE [LARGE SCALE GENOMIC DNA]</scope>
    <source>
        <strain evidence="3">101 / DSM 11237</strain>
    </source>
</reference>
<evidence type="ECO:0000259" key="1">
    <source>
        <dbReference type="Pfam" id="PF13276"/>
    </source>
</evidence>
<proteinExistence type="predicted"/>
<name>A0A0D6PI96_9PROT</name>
<organism evidence="2 3">
    <name type="scientific">Acidocella aminolytica 101 = DSM 11237</name>
    <dbReference type="NCBI Taxonomy" id="1120923"/>
    <lineage>
        <taxon>Bacteria</taxon>
        <taxon>Pseudomonadati</taxon>
        <taxon>Pseudomonadota</taxon>
        <taxon>Alphaproteobacteria</taxon>
        <taxon>Acetobacterales</taxon>
        <taxon>Acidocellaceae</taxon>
        <taxon>Acidocella</taxon>
    </lineage>
</organism>
<keyword evidence="3" id="KW-1185">Reference proteome</keyword>
<dbReference type="PANTHER" id="PTHR47515:SF1">
    <property type="entry name" value="BLR2054 PROTEIN"/>
    <property type="match status" value="1"/>
</dbReference>
<evidence type="ECO:0000313" key="2">
    <source>
        <dbReference type="EMBL" id="GAN80549.1"/>
    </source>
</evidence>
<dbReference type="InterPro" id="IPR025948">
    <property type="entry name" value="HTH-like_dom"/>
</dbReference>